<protein>
    <submittedName>
        <fullName evidence="1">Hypothetical cytosolic protein</fullName>
    </submittedName>
</protein>
<evidence type="ECO:0000313" key="2">
    <source>
        <dbReference type="Proteomes" id="UP000006201"/>
    </source>
</evidence>
<dbReference type="Pfam" id="PF08888">
    <property type="entry name" value="HopJ"/>
    <property type="match status" value="1"/>
</dbReference>
<dbReference type="HOGENOM" id="CLU_121622_1_1_6"/>
<dbReference type="Gene3D" id="3.20.160.10">
    <property type="entry name" value="vpa0580 domain like"/>
    <property type="match status" value="1"/>
</dbReference>
<dbReference type="EMBL" id="AAOH01000004">
    <property type="protein sequence ID" value="EAR28467.1"/>
    <property type="molecule type" value="Genomic_DNA"/>
</dbReference>
<reference evidence="1 2" key="1">
    <citation type="submission" date="2006-02" db="EMBL/GenBank/DDBJ databases">
        <authorList>
            <person name="Moran M.A."/>
            <person name="Kjelleberg S."/>
            <person name="Egan S."/>
            <person name="Saunders N."/>
            <person name="Thomas T."/>
            <person name="Ferriera S."/>
            <person name="Johnson J."/>
            <person name="Kravitz S."/>
            <person name="Halpern A."/>
            <person name="Remington K."/>
            <person name="Beeson K."/>
            <person name="Tran B."/>
            <person name="Rogers Y.-H."/>
            <person name="Friedman R."/>
            <person name="Venter J.C."/>
        </authorList>
    </citation>
    <scope>NUCLEOTIDE SEQUENCE [LARGE SCALE GENOMIC DNA]</scope>
    <source>
        <strain evidence="1 2">D2</strain>
    </source>
</reference>
<accession>A4CAQ9</accession>
<dbReference type="Proteomes" id="UP000006201">
    <property type="component" value="Unassembled WGS sequence"/>
</dbReference>
<proteinExistence type="predicted"/>
<dbReference type="AlphaFoldDB" id="A4CAQ9"/>
<dbReference type="eggNOG" id="ENOG5032RP0">
    <property type="taxonomic scope" value="Bacteria"/>
</dbReference>
<dbReference type="STRING" id="87626.PTD2_21667"/>
<dbReference type="InterPro" id="IPR014984">
    <property type="entry name" value="HopJ"/>
</dbReference>
<dbReference type="InterPro" id="IPR038604">
    <property type="entry name" value="HopJ_sf"/>
</dbReference>
<organism evidence="1 2">
    <name type="scientific">Pseudoalteromonas tunicata D2</name>
    <dbReference type="NCBI Taxonomy" id="87626"/>
    <lineage>
        <taxon>Bacteria</taxon>
        <taxon>Pseudomonadati</taxon>
        <taxon>Pseudomonadota</taxon>
        <taxon>Gammaproteobacteria</taxon>
        <taxon>Alteromonadales</taxon>
        <taxon>Pseudoalteromonadaceae</taxon>
        <taxon>Pseudoalteromonas</taxon>
    </lineage>
</organism>
<name>A4CAQ9_9GAMM</name>
<keyword evidence="2" id="KW-1185">Reference proteome</keyword>
<evidence type="ECO:0000313" key="1">
    <source>
        <dbReference type="EMBL" id="EAR28467.1"/>
    </source>
</evidence>
<sequence length="118" mass="13368">MPHLLLDELIKGLSADPCQVSFAQSIATIEHYYTFTPTQFSNGQLTNLAGQNNGSCKLFAFALLHQLTPVQTLNLFGDYYHQDVLQHPDGDDHQNIRNFMRFGWSGIIFEAQPLKLRS</sequence>
<dbReference type="RefSeq" id="WP_009840295.1">
    <property type="nucleotide sequence ID" value="NZ_CH959301.1"/>
</dbReference>
<gene>
    <name evidence="1" type="ORF">PTD2_21667</name>
</gene>
<dbReference type="OrthoDB" id="9790826at2"/>
<comment type="caution">
    <text evidence="1">The sequence shown here is derived from an EMBL/GenBank/DDBJ whole genome shotgun (WGS) entry which is preliminary data.</text>
</comment>